<evidence type="ECO:0000313" key="3">
    <source>
        <dbReference type="Proteomes" id="UP000279029"/>
    </source>
</evidence>
<name>A0A3P7SA60_9FIRM</name>
<dbReference type="Pfam" id="PF01551">
    <property type="entry name" value="Peptidase_M23"/>
    <property type="match status" value="1"/>
</dbReference>
<feature type="domain" description="M23ase beta-sheet core" evidence="1">
    <location>
        <begin position="416"/>
        <end position="510"/>
    </location>
</feature>
<sequence>MKIIHIIMMVLFLSIMTGCSTPLALEDLVEATVYFPESDENLIAVDTLTREDGLDDVFIHLVDQPVKAQSIKPDLIYLLDLDTLRGIMQFDLSFDLTNKEARAQNINGTYVIPFEWVDMYLEKLPILNHFSYLMPSTPRLVINDTTIDYAYNQDWKLHPTDNVTYDIKDQTTHHETYYTETDAIDISIEFNRRTPNQLLLAIDNGKEETTYTLDNMHNLPVPDQSGHYTYTLMAVWDDASLGYTGKINYIFGLDLHLEESLHLNKTTFEPGDSIGVLIEQPFGLDYRIETPVFKNTIGIFNYEDALVALVPIDSRTTPGTYSLSLYEASTNTLIETTQYQIVEKIFETQQLSVSASTASLRSDENAKKDAEKFKNAKTYSVGEKLWDGPFVQPVEGRISTEYSVIRYVNSGTESSRHTAIDIAAPQGTPIKAAHNGIVTFSSDLIISGNVVVLDHGLGLFTTYVHMHKIYVEDGQEVKKGDIIGEVGTTGYSTGPHLHFAVSKSGVNLNPWKFMAEDPLVFPTWNKTP</sequence>
<dbReference type="EMBL" id="LR130778">
    <property type="protein sequence ID" value="VDN48769.1"/>
    <property type="molecule type" value="Genomic_DNA"/>
</dbReference>
<dbReference type="KEGG" id="cbar:PATL70BA_2862"/>
<dbReference type="CDD" id="cd12797">
    <property type="entry name" value="M23_peptidase"/>
    <property type="match status" value="1"/>
</dbReference>
<organism evidence="2 3">
    <name type="scientific">Petrocella atlantisensis</name>
    <dbReference type="NCBI Taxonomy" id="2173034"/>
    <lineage>
        <taxon>Bacteria</taxon>
        <taxon>Bacillati</taxon>
        <taxon>Bacillota</taxon>
        <taxon>Clostridia</taxon>
        <taxon>Lachnospirales</taxon>
        <taxon>Vallitaleaceae</taxon>
        <taxon>Petrocella</taxon>
    </lineage>
</organism>
<dbReference type="SUPFAM" id="SSF51261">
    <property type="entry name" value="Duplicated hybrid motif"/>
    <property type="match status" value="1"/>
</dbReference>
<evidence type="ECO:0000259" key="1">
    <source>
        <dbReference type="Pfam" id="PF01551"/>
    </source>
</evidence>
<reference evidence="2 3" key="1">
    <citation type="submission" date="2018-09" db="EMBL/GenBank/DDBJ databases">
        <authorList>
            <person name="Postec A."/>
        </authorList>
    </citation>
    <scope>NUCLEOTIDE SEQUENCE [LARGE SCALE GENOMIC DNA]</scope>
    <source>
        <strain evidence="2">70B-A</strain>
    </source>
</reference>
<dbReference type="InterPro" id="IPR050570">
    <property type="entry name" value="Cell_wall_metabolism_enzyme"/>
</dbReference>
<dbReference type="InterPro" id="IPR016047">
    <property type="entry name" value="M23ase_b-sheet_dom"/>
</dbReference>
<dbReference type="Gene3D" id="2.70.70.10">
    <property type="entry name" value="Glucose Permease (Domain IIA)"/>
    <property type="match status" value="1"/>
</dbReference>
<dbReference type="PANTHER" id="PTHR21666:SF286">
    <property type="entry name" value="LIPOPROTEIN NLPD"/>
    <property type="match status" value="1"/>
</dbReference>
<gene>
    <name evidence="2" type="ORF">PATL70BA_2862</name>
</gene>
<evidence type="ECO:0000313" key="2">
    <source>
        <dbReference type="EMBL" id="VDN48769.1"/>
    </source>
</evidence>
<protein>
    <recommendedName>
        <fullName evidence="1">M23ase beta-sheet core domain-containing protein</fullName>
    </recommendedName>
</protein>
<keyword evidence="3" id="KW-1185">Reference proteome</keyword>
<dbReference type="GO" id="GO:0004222">
    <property type="term" value="F:metalloendopeptidase activity"/>
    <property type="evidence" value="ECO:0007669"/>
    <property type="project" value="TreeGrafter"/>
</dbReference>
<proteinExistence type="predicted"/>
<accession>A0A3P7SA60</accession>
<dbReference type="InterPro" id="IPR011055">
    <property type="entry name" value="Dup_hybrid_motif"/>
</dbReference>
<dbReference type="OrthoDB" id="9801106at2"/>
<dbReference type="AlphaFoldDB" id="A0A3P7SA60"/>
<dbReference type="RefSeq" id="WP_125137855.1">
    <property type="nucleotide sequence ID" value="NZ_LR130778.1"/>
</dbReference>
<dbReference type="PROSITE" id="PS51257">
    <property type="entry name" value="PROKAR_LIPOPROTEIN"/>
    <property type="match status" value="1"/>
</dbReference>
<dbReference type="PANTHER" id="PTHR21666">
    <property type="entry name" value="PEPTIDASE-RELATED"/>
    <property type="match status" value="1"/>
</dbReference>
<dbReference type="Proteomes" id="UP000279029">
    <property type="component" value="Chromosome"/>
</dbReference>